<organism evidence="2 3">
    <name type="scientific">Candidatus Woesebacteria bacterium GW2011_GWA2_40_7</name>
    <dbReference type="NCBI Taxonomy" id="1618562"/>
    <lineage>
        <taxon>Bacteria</taxon>
        <taxon>Candidatus Woeseibacteriota</taxon>
    </lineage>
</organism>
<sequence>MQNFPKIIFQDDSFFVVDKPSGWITNEASTTTNQPVVQTWMRENFDYPLKGDREVRDGIVHRLDKETSGILLVAKTKEAFEDLQAKFKNREVTKSYIALLHGRVERSEGVINVPVGRLPWRRDRFGVLPGGRESETRYKVIKSYGDYSLVEFFPKTGRTHQIRIHAKHMGHPVVGDEFYAGRKTARADRIWCPRLFLHAASIKFGNHEFHSPLSQDLAAVLLSI</sequence>
<dbReference type="PANTHER" id="PTHR21600">
    <property type="entry name" value="MITOCHONDRIAL RNA PSEUDOURIDINE SYNTHASE"/>
    <property type="match status" value="1"/>
</dbReference>
<dbReference type="AlphaFoldDB" id="A0A0G0TCK1"/>
<gene>
    <name evidence="2" type="ORF">UU16_C0039G0018</name>
</gene>
<dbReference type="GO" id="GO:0140098">
    <property type="term" value="F:catalytic activity, acting on RNA"/>
    <property type="evidence" value="ECO:0007669"/>
    <property type="project" value="UniProtKB-ARBA"/>
</dbReference>
<reference evidence="2 3" key="1">
    <citation type="journal article" date="2015" name="Nature">
        <title>rRNA introns, odd ribosomes, and small enigmatic genomes across a large radiation of phyla.</title>
        <authorList>
            <person name="Brown C.T."/>
            <person name="Hug L.A."/>
            <person name="Thomas B.C."/>
            <person name="Sharon I."/>
            <person name="Castelle C.J."/>
            <person name="Singh A."/>
            <person name="Wilkins M.J."/>
            <person name="Williams K.H."/>
            <person name="Banfield J.F."/>
        </authorList>
    </citation>
    <scope>NUCLEOTIDE SEQUENCE [LARGE SCALE GENOMIC DNA]</scope>
</reference>
<dbReference type="PANTHER" id="PTHR21600:SF89">
    <property type="entry name" value="RIBOSOMAL LARGE SUBUNIT PSEUDOURIDINE SYNTHASE A"/>
    <property type="match status" value="1"/>
</dbReference>
<dbReference type="GO" id="GO:0009982">
    <property type="term" value="F:pseudouridine synthase activity"/>
    <property type="evidence" value="ECO:0007669"/>
    <property type="project" value="InterPro"/>
</dbReference>
<comment type="caution">
    <text evidence="2">The sequence shown here is derived from an EMBL/GenBank/DDBJ whole genome shotgun (WGS) entry which is preliminary data.</text>
</comment>
<name>A0A0G0TCK1_9BACT</name>
<dbReference type="PROSITE" id="PS01129">
    <property type="entry name" value="PSI_RLU"/>
    <property type="match status" value="1"/>
</dbReference>
<accession>A0A0G0TCK1</accession>
<dbReference type="InterPro" id="IPR006145">
    <property type="entry name" value="PsdUridine_synth_RsuA/RluA"/>
</dbReference>
<protein>
    <submittedName>
        <fullName evidence="2">Pseudouridine synthase</fullName>
    </submittedName>
</protein>
<evidence type="ECO:0000313" key="2">
    <source>
        <dbReference type="EMBL" id="KKR72566.1"/>
    </source>
</evidence>
<dbReference type="EMBL" id="LBZO01000039">
    <property type="protein sequence ID" value="KKR72566.1"/>
    <property type="molecule type" value="Genomic_DNA"/>
</dbReference>
<dbReference type="InterPro" id="IPR020103">
    <property type="entry name" value="PsdUridine_synth_cat_dom_sf"/>
</dbReference>
<feature type="domain" description="Pseudouridine synthase RsuA/RluA-like" evidence="1">
    <location>
        <begin position="14"/>
        <end position="168"/>
    </location>
</feature>
<dbReference type="SUPFAM" id="SSF55120">
    <property type="entry name" value="Pseudouridine synthase"/>
    <property type="match status" value="1"/>
</dbReference>
<dbReference type="InterPro" id="IPR050188">
    <property type="entry name" value="RluA_PseudoU_synthase"/>
</dbReference>
<dbReference type="GO" id="GO:0000455">
    <property type="term" value="P:enzyme-directed rRNA pseudouridine synthesis"/>
    <property type="evidence" value="ECO:0007669"/>
    <property type="project" value="TreeGrafter"/>
</dbReference>
<evidence type="ECO:0000313" key="3">
    <source>
        <dbReference type="Proteomes" id="UP000034013"/>
    </source>
</evidence>
<dbReference type="CDD" id="cd02869">
    <property type="entry name" value="PseudoU_synth_RluA_like"/>
    <property type="match status" value="1"/>
</dbReference>
<dbReference type="GO" id="GO:0003723">
    <property type="term" value="F:RNA binding"/>
    <property type="evidence" value="ECO:0007669"/>
    <property type="project" value="InterPro"/>
</dbReference>
<dbReference type="Proteomes" id="UP000034013">
    <property type="component" value="Unassembled WGS sequence"/>
</dbReference>
<dbReference type="InterPro" id="IPR006224">
    <property type="entry name" value="PsdUridine_synth_RluA-like_CS"/>
</dbReference>
<evidence type="ECO:0000259" key="1">
    <source>
        <dbReference type="Pfam" id="PF00849"/>
    </source>
</evidence>
<dbReference type="Pfam" id="PF00849">
    <property type="entry name" value="PseudoU_synth_2"/>
    <property type="match status" value="1"/>
</dbReference>
<proteinExistence type="predicted"/>
<dbReference type="Gene3D" id="3.30.2350.10">
    <property type="entry name" value="Pseudouridine synthase"/>
    <property type="match status" value="1"/>
</dbReference>